<organism evidence="2 3">
    <name type="scientific">Hyphomonas oceanitis SCH89</name>
    <dbReference type="NCBI Taxonomy" id="1280953"/>
    <lineage>
        <taxon>Bacteria</taxon>
        <taxon>Pseudomonadati</taxon>
        <taxon>Pseudomonadota</taxon>
        <taxon>Alphaproteobacteria</taxon>
        <taxon>Hyphomonadales</taxon>
        <taxon>Hyphomonadaceae</taxon>
        <taxon>Hyphomonas</taxon>
    </lineage>
</organism>
<gene>
    <name evidence="2" type="ORF">HOC_05978</name>
</gene>
<dbReference type="AlphaFoldDB" id="A0A059G9A6"/>
<accession>A0A059G9A6</accession>
<keyword evidence="1" id="KW-0812">Transmembrane</keyword>
<name>A0A059G9A6_9PROT</name>
<dbReference type="Pfam" id="PF09898">
    <property type="entry name" value="DUF2125"/>
    <property type="match status" value="1"/>
</dbReference>
<dbReference type="PATRIC" id="fig|1280953.3.peg.1203"/>
<dbReference type="eggNOG" id="COG4093">
    <property type="taxonomic scope" value="Bacteria"/>
</dbReference>
<feature type="transmembrane region" description="Helical" evidence="1">
    <location>
        <begin position="22"/>
        <end position="44"/>
    </location>
</feature>
<evidence type="ECO:0000256" key="1">
    <source>
        <dbReference type="SAM" id="Phobius"/>
    </source>
</evidence>
<keyword evidence="3" id="KW-1185">Reference proteome</keyword>
<protein>
    <recommendedName>
        <fullName evidence="4">DUF2125 domain-containing protein</fullName>
    </recommendedName>
</protein>
<dbReference type="OrthoDB" id="7169664at2"/>
<dbReference type="RefSeq" id="WP_035536685.1">
    <property type="nucleotide sequence ID" value="NZ_ARYL01000006.1"/>
</dbReference>
<dbReference type="STRING" id="1280953.HOC_05978"/>
<dbReference type="Proteomes" id="UP000024942">
    <property type="component" value="Unassembled WGS sequence"/>
</dbReference>
<keyword evidence="1" id="KW-1133">Transmembrane helix</keyword>
<proteinExistence type="predicted"/>
<dbReference type="InterPro" id="IPR018666">
    <property type="entry name" value="DUF2125"/>
</dbReference>
<evidence type="ECO:0000313" key="3">
    <source>
        <dbReference type="Proteomes" id="UP000024942"/>
    </source>
</evidence>
<sequence>MSNYWNDPGLVQPVEERRRSRFWLFFPFLLLFALIGAYSAYWVYARGEIEHGVDEWVAAERARGAIVDYESREIGGYPFRFALEFSKPHYQPPNMASWQGEQLQVVMQPWDWHHLIARSPGRNLVTDVLGIRHTFDIDGKSAASLSWTEAGLHRAALSLNDVSALIDGHAYTAKAFSLNLAPRPENADDLLVALQWDALTIDAAPVQAPWLGTDLQASRVIAEIHNFYPAWVSSGGKLDKLYDAYLELGGGVELGQLLLNWGPLHFGAKGTLTVENELVNGSFGIRIDDPEGLKAALKAANRWRLQEQATVATLETASANDGFLMFTVENNQVKIGAIVVGQIPVPAP</sequence>
<evidence type="ECO:0000313" key="2">
    <source>
        <dbReference type="EMBL" id="KDA03407.1"/>
    </source>
</evidence>
<comment type="caution">
    <text evidence="2">The sequence shown here is derived from an EMBL/GenBank/DDBJ whole genome shotgun (WGS) entry which is preliminary data.</text>
</comment>
<evidence type="ECO:0008006" key="4">
    <source>
        <dbReference type="Google" id="ProtNLM"/>
    </source>
</evidence>
<keyword evidence="1" id="KW-0472">Membrane</keyword>
<dbReference type="EMBL" id="ARYL01000006">
    <property type="protein sequence ID" value="KDA03407.1"/>
    <property type="molecule type" value="Genomic_DNA"/>
</dbReference>
<reference evidence="2 3" key="1">
    <citation type="journal article" date="2014" name="Antonie Van Leeuwenhoek">
        <title>Hyphomonas beringensis sp. nov. and Hyphomonas chukchiensis sp. nov., isolated from surface seawater of the Bering Sea and Chukchi Sea.</title>
        <authorList>
            <person name="Li C."/>
            <person name="Lai Q."/>
            <person name="Li G."/>
            <person name="Dong C."/>
            <person name="Wang J."/>
            <person name="Liao Y."/>
            <person name="Shao Z."/>
        </authorList>
    </citation>
    <scope>NUCLEOTIDE SEQUENCE [LARGE SCALE GENOMIC DNA]</scope>
    <source>
        <strain evidence="2 3">SCH89</strain>
    </source>
</reference>